<name>A0A0C9ME93_9FUNG</name>
<feature type="compositionally biased region" description="Acidic residues" evidence="1">
    <location>
        <begin position="269"/>
        <end position="278"/>
    </location>
</feature>
<feature type="compositionally biased region" description="Basic and acidic residues" evidence="1">
    <location>
        <begin position="223"/>
        <end position="238"/>
    </location>
</feature>
<feature type="compositionally biased region" description="Basic residues" evidence="1">
    <location>
        <begin position="385"/>
        <end position="413"/>
    </location>
</feature>
<keyword evidence="3" id="KW-1185">Reference proteome</keyword>
<protein>
    <submittedName>
        <fullName evidence="2">Uncharacterized protein</fullName>
    </submittedName>
</protein>
<feature type="compositionally biased region" description="Polar residues" evidence="1">
    <location>
        <begin position="292"/>
        <end position="315"/>
    </location>
</feature>
<evidence type="ECO:0000313" key="3">
    <source>
        <dbReference type="Proteomes" id="UP000053815"/>
    </source>
</evidence>
<organism evidence="2">
    <name type="scientific">Mucor ambiguus</name>
    <dbReference type="NCBI Taxonomy" id="91626"/>
    <lineage>
        <taxon>Eukaryota</taxon>
        <taxon>Fungi</taxon>
        <taxon>Fungi incertae sedis</taxon>
        <taxon>Mucoromycota</taxon>
        <taxon>Mucoromycotina</taxon>
        <taxon>Mucoromycetes</taxon>
        <taxon>Mucorales</taxon>
        <taxon>Mucorineae</taxon>
        <taxon>Mucoraceae</taxon>
        <taxon>Mucor</taxon>
    </lineage>
</organism>
<feature type="compositionally biased region" description="Low complexity" evidence="1">
    <location>
        <begin position="146"/>
        <end position="161"/>
    </location>
</feature>
<feature type="compositionally biased region" description="Acidic residues" evidence="1">
    <location>
        <begin position="239"/>
        <end position="253"/>
    </location>
</feature>
<feature type="region of interest" description="Disordered" evidence="1">
    <location>
        <begin position="122"/>
        <end position="413"/>
    </location>
</feature>
<dbReference type="EMBL" id="DF836527">
    <property type="protein sequence ID" value="GAN09021.1"/>
    <property type="molecule type" value="Genomic_DNA"/>
</dbReference>
<dbReference type="AlphaFoldDB" id="A0A0C9ME93"/>
<evidence type="ECO:0000256" key="1">
    <source>
        <dbReference type="SAM" id="MobiDB-lite"/>
    </source>
</evidence>
<dbReference type="STRING" id="91626.A0A0C9ME93"/>
<proteinExistence type="predicted"/>
<reference evidence="2" key="1">
    <citation type="submission" date="2014-09" db="EMBL/GenBank/DDBJ databases">
        <title>Draft genome sequence of an oleaginous Mucoromycotina fungus Mucor ambiguus NBRC6742.</title>
        <authorList>
            <person name="Takeda I."/>
            <person name="Yamane N."/>
            <person name="Morita T."/>
            <person name="Tamano K."/>
            <person name="Machida M."/>
            <person name="Baker S."/>
            <person name="Koike H."/>
        </authorList>
    </citation>
    <scope>NUCLEOTIDE SEQUENCE</scope>
    <source>
        <strain evidence="2">NBRC 6742</strain>
    </source>
</reference>
<gene>
    <name evidence="2" type="ORF">MAM1_0238c08543</name>
</gene>
<sequence>MCRVQIVRQPVHVTALQELGKSRPTPPLKKRLTREDWVALFPIENNITFIVDEDEDGIVHRCSQCSWELSEDNYCVRCNIQYDGALPIRDIPGRGGSDIDSDMNESESNLDGFVVSDDEVEYEDDVPTAMQNSRRYTIDDSEVESSSDPSSPAYSNPPAAAGTIEISDDEDVPSAPRRLNRKRRLPLDSDEDSDNDVIQYLSDSEEPEINEDPSDSEDNLDEIEYRGAPRDVYSRPDISDDEESDFYEDDFPEDPFTRPSDISRFIDDAAGEDDDEEYTTPQRPQQLDPITETISRARSQMEQNKTSSSMMNNSAVVDRSSSSSSSSSSSDDSDAPDYEFMISQPTPAVPASSSSTSTTNPTPIKATPVPPKPQTEQGEAAAAKNKLKEKRKRAKRNKKNRAKQDKKKHKPNE</sequence>
<accession>A0A0C9ME93</accession>
<feature type="compositionally biased region" description="Low complexity" evidence="1">
    <location>
        <begin position="320"/>
        <end position="330"/>
    </location>
</feature>
<feature type="compositionally biased region" description="Low complexity" evidence="1">
    <location>
        <begin position="345"/>
        <end position="363"/>
    </location>
</feature>
<evidence type="ECO:0000313" key="2">
    <source>
        <dbReference type="EMBL" id="GAN09021.1"/>
    </source>
</evidence>
<dbReference type="Proteomes" id="UP000053815">
    <property type="component" value="Unassembled WGS sequence"/>
</dbReference>
<dbReference type="OrthoDB" id="2271173at2759"/>
<feature type="compositionally biased region" description="Acidic residues" evidence="1">
    <location>
        <begin position="203"/>
        <end position="222"/>
    </location>
</feature>